<proteinExistence type="predicted"/>
<accession>A0AC61RCE8</accession>
<comment type="caution">
    <text evidence="1">The sequence shown here is derived from an EMBL/GenBank/DDBJ whole genome shotgun (WGS) entry which is preliminary data.</text>
</comment>
<dbReference type="Proteomes" id="UP000306319">
    <property type="component" value="Unassembled WGS sequence"/>
</dbReference>
<reference evidence="1" key="1">
    <citation type="submission" date="2019-04" db="EMBL/GenBank/DDBJ databases">
        <title>Microbes associate with the intestines of laboratory mice.</title>
        <authorList>
            <person name="Navarre W."/>
            <person name="Wong E."/>
            <person name="Huang K."/>
            <person name="Tropini C."/>
            <person name="Ng K."/>
            <person name="Yu B."/>
        </authorList>
    </citation>
    <scope>NUCLEOTIDE SEQUENCE</scope>
    <source>
        <strain evidence="1">NM04_E33</strain>
    </source>
</reference>
<protein>
    <submittedName>
        <fullName evidence="1">Uncharacterized protein</fullName>
    </submittedName>
</protein>
<dbReference type="EMBL" id="SRYB01000031">
    <property type="protein sequence ID" value="TGY77070.1"/>
    <property type="molecule type" value="Genomic_DNA"/>
</dbReference>
<gene>
    <name evidence="1" type="ORF">E5331_16360</name>
</gene>
<organism evidence="1 2">
    <name type="scientific">Lepagella muris</name>
    <dbReference type="NCBI Taxonomy" id="3032870"/>
    <lineage>
        <taxon>Bacteria</taxon>
        <taxon>Pseudomonadati</taxon>
        <taxon>Bacteroidota</taxon>
        <taxon>Bacteroidia</taxon>
        <taxon>Bacteroidales</taxon>
        <taxon>Muribaculaceae</taxon>
        <taxon>Lepagella</taxon>
    </lineage>
</organism>
<keyword evidence="2" id="KW-1185">Reference proteome</keyword>
<name>A0AC61RCE8_9BACT</name>
<evidence type="ECO:0000313" key="1">
    <source>
        <dbReference type="EMBL" id="TGY77070.1"/>
    </source>
</evidence>
<sequence length="140" mass="15917">MIKSTNIHSSSILIPIAIIPIFSIGCTNKTENNRHDFARQLFERSAVLTKMYIDSLSNASDSTEIQRIALNFNNRITSLNYEFPPDTDLELNEEENDSLIKLNKMFTKMMHVKDSIISHPTVANDSVIINQPEAPNEKDH</sequence>
<evidence type="ECO:0000313" key="2">
    <source>
        <dbReference type="Proteomes" id="UP000306319"/>
    </source>
</evidence>